<evidence type="ECO:0000313" key="1">
    <source>
        <dbReference type="EMBL" id="KOO28146.1"/>
    </source>
</evidence>
<dbReference type="InterPro" id="IPR036188">
    <property type="entry name" value="FAD/NAD-bd_sf"/>
</dbReference>
<keyword evidence="2" id="KW-1185">Reference proteome</keyword>
<dbReference type="InterPro" id="IPR045892">
    <property type="entry name" value="CrtISO-like"/>
</dbReference>
<sequence length="383" mass="40610">MWLLLAACGALGLRVAPNQSPRTACRASIPHCAARRDGESDIVVVGAGIGGLSAASLLAKYGYSVTVCESHDRVGGAAHGFTRRTAAGTFHFDSGPSLFSGCSVPSDNPLRQVLDAVGESPKWATYDAWQMYIPEGEFRVRSGSTSAFATELSRLGGTSCADEFAALLEANRPLAEVVGGVPPIEASMHALTMTPLSSQVVGGVPPIALRADAGAVQSALLRYFPKLDPALMARFGLELLLKGIDPSGPFSRVLAAAGVPRTSLVYRWFDFLAFALSGLPVDQTSAAAIAFMIKEFFAEGAVMDYPIGGSQAVANSLATAITKRGGEVLHAYLPATEPYDRWEGLERTSDEYQALKTARAEPLWEAIERFIPDIRARAVIFAT</sequence>
<dbReference type="Gene3D" id="3.50.50.60">
    <property type="entry name" value="FAD/NAD(P)-binding domain"/>
    <property type="match status" value="1"/>
</dbReference>
<dbReference type="PANTHER" id="PTHR46313:SF3">
    <property type="entry name" value="PROLYCOPENE ISOMERASE, CHLOROPLASTIC"/>
    <property type="match status" value="1"/>
</dbReference>
<reference evidence="2" key="1">
    <citation type="journal article" date="2015" name="PLoS Genet.">
        <title>Genome Sequence and Transcriptome Analyses of Chrysochromulina tobin: Metabolic Tools for Enhanced Algal Fitness in the Prominent Order Prymnesiales (Haptophyceae).</title>
        <authorList>
            <person name="Hovde B.T."/>
            <person name="Deodato C.R."/>
            <person name="Hunsperger H.M."/>
            <person name="Ryken S.A."/>
            <person name="Yost W."/>
            <person name="Jha R.K."/>
            <person name="Patterson J."/>
            <person name="Monnat R.J. Jr."/>
            <person name="Barlow S.B."/>
            <person name="Starkenburg S.R."/>
            <person name="Cattolico R.A."/>
        </authorList>
    </citation>
    <scope>NUCLEOTIDE SEQUENCE</scope>
    <source>
        <strain evidence="2">CCMP291</strain>
    </source>
</reference>
<proteinExistence type="predicted"/>
<dbReference type="AlphaFoldDB" id="A0A0M0JNI2"/>
<dbReference type="SUPFAM" id="SSF51905">
    <property type="entry name" value="FAD/NAD(P)-binding domain"/>
    <property type="match status" value="1"/>
</dbReference>
<accession>A0A0M0JNI2</accession>
<organism evidence="1 2">
    <name type="scientific">Chrysochromulina tobinii</name>
    <dbReference type="NCBI Taxonomy" id="1460289"/>
    <lineage>
        <taxon>Eukaryota</taxon>
        <taxon>Haptista</taxon>
        <taxon>Haptophyta</taxon>
        <taxon>Prymnesiophyceae</taxon>
        <taxon>Prymnesiales</taxon>
        <taxon>Chrysochromulinaceae</taxon>
        <taxon>Chrysochromulina</taxon>
    </lineage>
</organism>
<evidence type="ECO:0000313" key="2">
    <source>
        <dbReference type="Proteomes" id="UP000037460"/>
    </source>
</evidence>
<dbReference type="PANTHER" id="PTHR46313">
    <property type="match status" value="1"/>
</dbReference>
<dbReference type="EMBL" id="JWZX01002613">
    <property type="protein sequence ID" value="KOO28146.1"/>
    <property type="molecule type" value="Genomic_DNA"/>
</dbReference>
<name>A0A0M0JNI2_9EUKA</name>
<dbReference type="Proteomes" id="UP000037460">
    <property type="component" value="Unassembled WGS sequence"/>
</dbReference>
<dbReference type="Pfam" id="PF13450">
    <property type="entry name" value="NAD_binding_8"/>
    <property type="match status" value="1"/>
</dbReference>
<protein>
    <submittedName>
        <fullName evidence="1">Fad dependent oxidoreductase</fullName>
    </submittedName>
</protein>
<dbReference type="OrthoDB" id="7777654at2759"/>
<comment type="caution">
    <text evidence="1">The sequence shown here is derived from an EMBL/GenBank/DDBJ whole genome shotgun (WGS) entry which is preliminary data.</text>
</comment>
<dbReference type="PRINTS" id="PR00419">
    <property type="entry name" value="ADXRDTASE"/>
</dbReference>
<gene>
    <name evidence="1" type="ORF">Ctob_009739</name>
</gene>
<dbReference type="GO" id="GO:0016116">
    <property type="term" value="P:carotenoid metabolic process"/>
    <property type="evidence" value="ECO:0007669"/>
    <property type="project" value="InterPro"/>
</dbReference>